<evidence type="ECO:0000313" key="2">
    <source>
        <dbReference type="Proteomes" id="UP000886998"/>
    </source>
</evidence>
<name>A0A8X6X4X8_9ARAC</name>
<proteinExistence type="predicted"/>
<reference evidence="1" key="1">
    <citation type="submission" date="2020-08" db="EMBL/GenBank/DDBJ databases">
        <title>Multicomponent nature underlies the extraordinary mechanical properties of spider dragline silk.</title>
        <authorList>
            <person name="Kono N."/>
            <person name="Nakamura H."/>
            <person name="Mori M."/>
            <person name="Yoshida Y."/>
            <person name="Ohtoshi R."/>
            <person name="Malay A.D."/>
            <person name="Moran D.A.P."/>
            <person name="Tomita M."/>
            <person name="Numata K."/>
            <person name="Arakawa K."/>
        </authorList>
    </citation>
    <scope>NUCLEOTIDE SEQUENCE</scope>
</reference>
<gene>
    <name evidence="1" type="ORF">TNIN_270221</name>
</gene>
<dbReference type="Proteomes" id="UP000886998">
    <property type="component" value="Unassembled WGS sequence"/>
</dbReference>
<sequence>MSKSQKIKLIEDFDAPSREVAEHVQEVNERNIEFACRKKEQIELEELKYKRWLYYKTVETVWQMQQGNKGKILRLQMAYEKNTLLQSREKQELQRWSMDMQKLFGCNRNK</sequence>
<accession>A0A8X6X4X8</accession>
<evidence type="ECO:0000313" key="1">
    <source>
        <dbReference type="EMBL" id="GFY47063.1"/>
    </source>
</evidence>
<organism evidence="1 2">
    <name type="scientific">Trichonephila inaurata madagascariensis</name>
    <dbReference type="NCBI Taxonomy" id="2747483"/>
    <lineage>
        <taxon>Eukaryota</taxon>
        <taxon>Metazoa</taxon>
        <taxon>Ecdysozoa</taxon>
        <taxon>Arthropoda</taxon>
        <taxon>Chelicerata</taxon>
        <taxon>Arachnida</taxon>
        <taxon>Araneae</taxon>
        <taxon>Araneomorphae</taxon>
        <taxon>Entelegynae</taxon>
        <taxon>Araneoidea</taxon>
        <taxon>Nephilidae</taxon>
        <taxon>Trichonephila</taxon>
        <taxon>Trichonephila inaurata</taxon>
    </lineage>
</organism>
<keyword evidence="2" id="KW-1185">Reference proteome</keyword>
<comment type="caution">
    <text evidence="1">The sequence shown here is derived from an EMBL/GenBank/DDBJ whole genome shotgun (WGS) entry which is preliminary data.</text>
</comment>
<protein>
    <submittedName>
        <fullName evidence="1">Uncharacterized protein</fullName>
    </submittedName>
</protein>
<dbReference type="AlphaFoldDB" id="A0A8X6X4X8"/>
<dbReference type="EMBL" id="BMAV01005741">
    <property type="protein sequence ID" value="GFY47063.1"/>
    <property type="molecule type" value="Genomic_DNA"/>
</dbReference>